<keyword evidence="7 14" id="KW-0274">FAD</keyword>
<name>M7PA60_PNEMU</name>
<dbReference type="InterPro" id="IPR001709">
    <property type="entry name" value="Flavoprot_Pyr_Nucl_cyt_Rdtase"/>
</dbReference>
<evidence type="ECO:0000259" key="17">
    <source>
        <dbReference type="PROSITE" id="PS51384"/>
    </source>
</evidence>
<evidence type="ECO:0000256" key="7">
    <source>
        <dbReference type="ARBA" id="ARBA00022827"/>
    </source>
</evidence>
<comment type="catalytic activity">
    <reaction evidence="13 15">
        <text>2 Fe(III)-[cytochrome b5] + NADH = 2 Fe(II)-[cytochrome b5] + NAD(+) + H(+)</text>
        <dbReference type="Rhea" id="RHEA:46680"/>
        <dbReference type="Rhea" id="RHEA-COMP:10438"/>
        <dbReference type="Rhea" id="RHEA-COMP:10439"/>
        <dbReference type="ChEBI" id="CHEBI:15378"/>
        <dbReference type="ChEBI" id="CHEBI:29033"/>
        <dbReference type="ChEBI" id="CHEBI:29034"/>
        <dbReference type="ChEBI" id="CHEBI:57540"/>
        <dbReference type="ChEBI" id="CHEBI:57945"/>
        <dbReference type="EC" id="1.6.2.2"/>
    </reaction>
</comment>
<feature type="binding site" evidence="14">
    <location>
        <position position="124"/>
    </location>
    <ligand>
        <name>FAD</name>
        <dbReference type="ChEBI" id="CHEBI:57692"/>
    </ligand>
</feature>
<evidence type="ECO:0000256" key="13">
    <source>
        <dbReference type="ARBA" id="ARBA00047682"/>
    </source>
</evidence>
<comment type="caution">
    <text evidence="18">The sequence shown here is derived from an EMBL/GenBank/DDBJ whole genome shotgun (WGS) entry which is preliminary data.</text>
</comment>
<evidence type="ECO:0000256" key="5">
    <source>
        <dbReference type="ARBA" id="ARBA00022692"/>
    </source>
</evidence>
<dbReference type="CDD" id="cd06183">
    <property type="entry name" value="cyt_b5_reduct_like"/>
    <property type="match status" value="1"/>
</dbReference>
<dbReference type="eggNOG" id="KOG0534">
    <property type="taxonomic scope" value="Eukaryota"/>
</dbReference>
<evidence type="ECO:0000256" key="3">
    <source>
        <dbReference type="ARBA" id="ARBA00006105"/>
    </source>
</evidence>
<dbReference type="SUPFAM" id="SSF52343">
    <property type="entry name" value="Ferredoxin reductase-like, C-terminal NADP-linked domain"/>
    <property type="match status" value="1"/>
</dbReference>
<dbReference type="PRINTS" id="PR00371">
    <property type="entry name" value="FPNCR"/>
</dbReference>
<evidence type="ECO:0000256" key="6">
    <source>
        <dbReference type="ARBA" id="ARBA00022787"/>
    </source>
</evidence>
<dbReference type="Pfam" id="PF00175">
    <property type="entry name" value="NAD_binding_1"/>
    <property type="match status" value="1"/>
</dbReference>
<keyword evidence="19" id="KW-1185">Reference proteome</keyword>
<feature type="binding site" evidence="14">
    <location>
        <position position="122"/>
    </location>
    <ligand>
        <name>FAD</name>
        <dbReference type="ChEBI" id="CHEBI:57692"/>
    </ligand>
</feature>
<comment type="similarity">
    <text evidence="3 15">Belongs to the flavoprotein pyridine nucleotide cytochrome reductase family.</text>
</comment>
<keyword evidence="5 16" id="KW-0812">Transmembrane</keyword>
<keyword evidence="6" id="KW-1000">Mitochondrion outer membrane</keyword>
<accession>M7PA60</accession>
<evidence type="ECO:0000256" key="4">
    <source>
        <dbReference type="ARBA" id="ARBA00022630"/>
    </source>
</evidence>
<evidence type="ECO:0000256" key="11">
    <source>
        <dbReference type="ARBA" id="ARBA00023128"/>
    </source>
</evidence>
<dbReference type="PANTHER" id="PTHR19370:SF171">
    <property type="entry name" value="NADH-CYTOCHROME B5 REDUCTASE 2"/>
    <property type="match status" value="1"/>
</dbReference>
<evidence type="ECO:0000256" key="15">
    <source>
        <dbReference type="RuleBase" id="RU361226"/>
    </source>
</evidence>
<dbReference type="AlphaFoldDB" id="M7PA60"/>
<protein>
    <recommendedName>
        <fullName evidence="15">NADH-cytochrome b5 reductase</fullName>
        <ecNumber evidence="15">1.6.2.2</ecNumber>
    </recommendedName>
</protein>
<feature type="binding site" evidence="14">
    <location>
        <position position="173"/>
    </location>
    <ligand>
        <name>FAD</name>
        <dbReference type="ChEBI" id="CHEBI:57692"/>
    </ligand>
</feature>
<comment type="cofactor">
    <cofactor evidence="1 14 15">
        <name>FAD</name>
        <dbReference type="ChEBI" id="CHEBI:57692"/>
    </cofactor>
</comment>
<dbReference type="OMA" id="KGPEMQK"/>
<dbReference type="InterPro" id="IPR039261">
    <property type="entry name" value="FNR_nucleotide-bd"/>
</dbReference>
<dbReference type="GO" id="GO:0005741">
    <property type="term" value="C:mitochondrial outer membrane"/>
    <property type="evidence" value="ECO:0007669"/>
    <property type="project" value="UniProtKB-SubCell"/>
</dbReference>
<feature type="binding site" evidence="14">
    <location>
        <position position="105"/>
    </location>
    <ligand>
        <name>FAD</name>
        <dbReference type="ChEBI" id="CHEBI:57692"/>
    </ligand>
</feature>
<evidence type="ECO:0000313" key="18">
    <source>
        <dbReference type="EMBL" id="EMR10735.1"/>
    </source>
</evidence>
<feature type="binding site" evidence="14">
    <location>
        <position position="107"/>
    </location>
    <ligand>
        <name>FAD</name>
        <dbReference type="ChEBI" id="CHEBI:57692"/>
    </ligand>
</feature>
<evidence type="ECO:0000256" key="12">
    <source>
        <dbReference type="ARBA" id="ARBA00023136"/>
    </source>
</evidence>
<dbReference type="FunFam" id="3.40.50.80:FF:000009">
    <property type="entry name" value="NADH-cytochrome b5 reductase"/>
    <property type="match status" value="1"/>
</dbReference>
<dbReference type="SUPFAM" id="SSF63380">
    <property type="entry name" value="Riboflavin synthase domain-like"/>
    <property type="match status" value="1"/>
</dbReference>
<reference evidence="19" key="1">
    <citation type="journal article" date="2016" name="Nat. Commun.">
        <title>Genome analysis of three Pneumocystis species reveals adaptation mechanisms to life exclusively in mammalian hosts.</title>
        <authorList>
            <person name="Ma L."/>
            <person name="Chen Z."/>
            <person name="Huang D.W."/>
            <person name="Kutty G."/>
            <person name="Ishihara M."/>
            <person name="Wang H."/>
            <person name="Abouelleil A."/>
            <person name="Bishop L."/>
            <person name="Davey E."/>
            <person name="Deng R."/>
            <person name="Deng X."/>
            <person name="Fan L."/>
            <person name="Fantoni G."/>
            <person name="Fitzgerald M."/>
            <person name="Gogineni E."/>
            <person name="Goldberg J.M."/>
            <person name="Handley G."/>
            <person name="Hu X."/>
            <person name="Huber C."/>
            <person name="Jiao X."/>
            <person name="Jones K."/>
            <person name="Levin J.Z."/>
            <person name="Liu Y."/>
            <person name="Macdonald P."/>
            <person name="Melnikov A."/>
            <person name="Raley C."/>
            <person name="Sassi M."/>
            <person name="Sherman B.T."/>
            <person name="Song X."/>
            <person name="Sykes S."/>
            <person name="Tran B."/>
            <person name="Walsh L."/>
            <person name="Xia Y."/>
            <person name="Yang J."/>
            <person name="Young S."/>
            <person name="Zeng Q."/>
            <person name="Zheng X."/>
            <person name="Stephens R."/>
            <person name="Nusbaum C."/>
            <person name="Birren B.W."/>
            <person name="Azadi P."/>
            <person name="Lempicki R.A."/>
            <person name="Cuomo C.A."/>
            <person name="Kovacs J.A."/>
        </authorList>
    </citation>
    <scope>NUCLEOTIDE SEQUENCE [LARGE SCALE GENOMIC DNA]</scope>
    <source>
        <strain evidence="19">B123</strain>
    </source>
</reference>
<dbReference type="STRING" id="1069680.M7PA60"/>
<keyword evidence="4 14" id="KW-0285">Flavoprotein</keyword>
<evidence type="ECO:0000313" key="19">
    <source>
        <dbReference type="Proteomes" id="UP000011958"/>
    </source>
</evidence>
<dbReference type="RefSeq" id="XP_007872795.1">
    <property type="nucleotide sequence ID" value="XM_007874604.1"/>
</dbReference>
<dbReference type="HOGENOM" id="CLU_003827_9_1_1"/>
<dbReference type="InterPro" id="IPR008333">
    <property type="entry name" value="Cbr1-like_FAD-bd_dom"/>
</dbReference>
<evidence type="ECO:0000256" key="8">
    <source>
        <dbReference type="ARBA" id="ARBA00022989"/>
    </source>
</evidence>
<evidence type="ECO:0000256" key="14">
    <source>
        <dbReference type="PIRSR" id="PIRSR601834-1"/>
    </source>
</evidence>
<dbReference type="VEuPathDB" id="FungiDB:PNEG_00884"/>
<dbReference type="Gene3D" id="2.40.30.10">
    <property type="entry name" value="Translation factors"/>
    <property type="match status" value="1"/>
</dbReference>
<dbReference type="OrthoDB" id="432685at2759"/>
<evidence type="ECO:0000256" key="16">
    <source>
        <dbReference type="SAM" id="Phobius"/>
    </source>
</evidence>
<dbReference type="EC" id="1.6.2.2" evidence="15"/>
<dbReference type="GeneID" id="19894582"/>
<evidence type="ECO:0000256" key="2">
    <source>
        <dbReference type="ARBA" id="ARBA00004572"/>
    </source>
</evidence>
<dbReference type="Pfam" id="PF00970">
    <property type="entry name" value="FAD_binding_6"/>
    <property type="match status" value="1"/>
</dbReference>
<dbReference type="Gene3D" id="3.40.50.80">
    <property type="entry name" value="Nucleotide-binding domain of ferredoxin-NADP reductase (FNR) module"/>
    <property type="match status" value="1"/>
</dbReference>
<keyword evidence="10 15" id="KW-0520">NAD</keyword>
<sequence>MISPKYTHTVFYLGLTGLVGLGLYHLLQTRCPFSRIFQCKKFPPESTFVDDKAWVDLKLSKITDVNHNCKIFRFDLPSKNHVTGIHVASALLTQFQLPSQPPVIRAYTPISSEETLGYMEFLIKKYENGPMSSYIHNMKINDKLSFKGPIPKYFWTPNKHDRVYMIAGGTGITPMYQLIRKIFKEKEDKTDVTLIFSNENILLHKEFEELKKKHPNRFHVTYLLDEPPENWEGVSGRVNKNLLESILPGPSSQNIKIFVCGPLGFYQAISGTKRSPSDQGDLEGMLKELGYDKEQVKLLNM</sequence>
<dbReference type="InterPro" id="IPR001433">
    <property type="entry name" value="OxRdtase_FAD/NAD-bd"/>
</dbReference>
<evidence type="ECO:0000256" key="10">
    <source>
        <dbReference type="ARBA" id="ARBA00023027"/>
    </source>
</evidence>
<keyword evidence="11" id="KW-0496">Mitochondrion</keyword>
<feature type="binding site" evidence="14">
    <location>
        <position position="131"/>
    </location>
    <ligand>
        <name>FAD</name>
        <dbReference type="ChEBI" id="CHEBI:57692"/>
    </ligand>
</feature>
<keyword evidence="9 15" id="KW-0560">Oxidoreductase</keyword>
<keyword evidence="8 16" id="KW-1133">Transmembrane helix</keyword>
<evidence type="ECO:0000256" key="9">
    <source>
        <dbReference type="ARBA" id="ARBA00023002"/>
    </source>
</evidence>
<dbReference type="GO" id="GO:0006696">
    <property type="term" value="P:ergosterol biosynthetic process"/>
    <property type="evidence" value="ECO:0007669"/>
    <property type="project" value="TreeGrafter"/>
</dbReference>
<dbReference type="PANTHER" id="PTHR19370">
    <property type="entry name" value="NADH-CYTOCHROME B5 REDUCTASE"/>
    <property type="match status" value="1"/>
</dbReference>
<dbReference type="EMBL" id="AFWA02000003">
    <property type="protein sequence ID" value="EMR10735.1"/>
    <property type="molecule type" value="Genomic_DNA"/>
</dbReference>
<dbReference type="PROSITE" id="PS51384">
    <property type="entry name" value="FAD_FR"/>
    <property type="match status" value="1"/>
</dbReference>
<dbReference type="Proteomes" id="UP000011958">
    <property type="component" value="Unassembled WGS sequence"/>
</dbReference>
<proteinExistence type="inferred from homology"/>
<dbReference type="InterPro" id="IPR001834">
    <property type="entry name" value="CBR-like"/>
</dbReference>
<feature type="transmembrane region" description="Helical" evidence="16">
    <location>
        <begin position="6"/>
        <end position="27"/>
    </location>
</feature>
<organism evidence="18 19">
    <name type="scientific">Pneumocystis murina (strain B123)</name>
    <name type="common">Mouse pneumocystis pneumonia agent</name>
    <name type="synonym">Pneumocystis carinii f. sp. muris</name>
    <dbReference type="NCBI Taxonomy" id="1069680"/>
    <lineage>
        <taxon>Eukaryota</taxon>
        <taxon>Fungi</taxon>
        <taxon>Dikarya</taxon>
        <taxon>Ascomycota</taxon>
        <taxon>Taphrinomycotina</taxon>
        <taxon>Pneumocystomycetes</taxon>
        <taxon>Pneumocystaceae</taxon>
        <taxon>Pneumocystis</taxon>
    </lineage>
</organism>
<dbReference type="GO" id="GO:0090524">
    <property type="term" value="F:cytochrome-b5 reductase activity, acting on NADH"/>
    <property type="evidence" value="ECO:0007669"/>
    <property type="project" value="UniProtKB-EC"/>
</dbReference>
<gene>
    <name evidence="18" type="ORF">PNEG_00884</name>
</gene>
<feature type="binding site" evidence="14">
    <location>
        <position position="132"/>
    </location>
    <ligand>
        <name>FAD</name>
        <dbReference type="ChEBI" id="CHEBI:57692"/>
    </ligand>
</feature>
<dbReference type="FunFam" id="2.40.30.10:FF:000032">
    <property type="entry name" value="NADH-cytochrome b5 reductase"/>
    <property type="match status" value="1"/>
</dbReference>
<dbReference type="PRINTS" id="PR00406">
    <property type="entry name" value="CYTB5RDTASE"/>
</dbReference>
<comment type="subcellular location">
    <subcellularLocation>
        <location evidence="2">Mitochondrion outer membrane</location>
        <topology evidence="2">Single-pass membrane protein</topology>
    </subcellularLocation>
</comment>
<dbReference type="InterPro" id="IPR017938">
    <property type="entry name" value="Riboflavin_synthase-like_b-brl"/>
</dbReference>
<feature type="domain" description="FAD-binding FR-type" evidence="17">
    <location>
        <begin position="52"/>
        <end position="156"/>
    </location>
</feature>
<evidence type="ECO:0000256" key="1">
    <source>
        <dbReference type="ARBA" id="ARBA00001974"/>
    </source>
</evidence>
<keyword evidence="12 16" id="KW-0472">Membrane</keyword>
<dbReference type="InterPro" id="IPR017927">
    <property type="entry name" value="FAD-bd_FR_type"/>
</dbReference>